<dbReference type="AlphaFoldDB" id="A0AAW1PZL6"/>
<evidence type="ECO:0000313" key="3">
    <source>
        <dbReference type="EMBL" id="KAK9815049.1"/>
    </source>
</evidence>
<gene>
    <name evidence="3" type="ORF">WJX73_005885</name>
</gene>
<feature type="region of interest" description="Disordered" evidence="1">
    <location>
        <begin position="39"/>
        <end position="62"/>
    </location>
</feature>
<dbReference type="Proteomes" id="UP001465755">
    <property type="component" value="Unassembled WGS sequence"/>
</dbReference>
<evidence type="ECO:0000256" key="1">
    <source>
        <dbReference type="SAM" id="MobiDB-lite"/>
    </source>
</evidence>
<keyword evidence="4" id="KW-1185">Reference proteome</keyword>
<organism evidence="3 4">
    <name type="scientific">Symbiochloris irregularis</name>
    <dbReference type="NCBI Taxonomy" id="706552"/>
    <lineage>
        <taxon>Eukaryota</taxon>
        <taxon>Viridiplantae</taxon>
        <taxon>Chlorophyta</taxon>
        <taxon>core chlorophytes</taxon>
        <taxon>Trebouxiophyceae</taxon>
        <taxon>Trebouxiales</taxon>
        <taxon>Trebouxiaceae</taxon>
        <taxon>Symbiochloris</taxon>
    </lineage>
</organism>
<evidence type="ECO:0000256" key="2">
    <source>
        <dbReference type="SAM" id="SignalP"/>
    </source>
</evidence>
<protein>
    <submittedName>
        <fullName evidence="3">Uncharacterized protein</fullName>
    </submittedName>
</protein>
<sequence>MSWRQQVLCCSSIGASLQAAAQAQPLPCSQQLPQSAAHAVLSEADRHLHSNGKGPTGRESLPSASMRTEFLWHLQHVKCTGPWLIDSGALDFSRPLRQAAFPVSDGSAYSPMLT</sequence>
<reference evidence="3 4" key="1">
    <citation type="journal article" date="2024" name="Nat. Commun.">
        <title>Phylogenomics reveals the evolutionary origins of lichenization in chlorophyte algae.</title>
        <authorList>
            <person name="Puginier C."/>
            <person name="Libourel C."/>
            <person name="Otte J."/>
            <person name="Skaloud P."/>
            <person name="Haon M."/>
            <person name="Grisel S."/>
            <person name="Petersen M."/>
            <person name="Berrin J.G."/>
            <person name="Delaux P.M."/>
            <person name="Dal Grande F."/>
            <person name="Keller J."/>
        </authorList>
    </citation>
    <scope>NUCLEOTIDE SEQUENCE [LARGE SCALE GENOMIC DNA]</scope>
    <source>
        <strain evidence="3 4">SAG 2036</strain>
    </source>
</reference>
<proteinExistence type="predicted"/>
<feature type="signal peptide" evidence="2">
    <location>
        <begin position="1"/>
        <end position="23"/>
    </location>
</feature>
<name>A0AAW1PZL6_9CHLO</name>
<evidence type="ECO:0000313" key="4">
    <source>
        <dbReference type="Proteomes" id="UP001465755"/>
    </source>
</evidence>
<keyword evidence="2" id="KW-0732">Signal</keyword>
<comment type="caution">
    <text evidence="3">The sequence shown here is derived from an EMBL/GenBank/DDBJ whole genome shotgun (WGS) entry which is preliminary data.</text>
</comment>
<feature type="chain" id="PRO_5043912312" evidence="2">
    <location>
        <begin position="24"/>
        <end position="114"/>
    </location>
</feature>
<accession>A0AAW1PZL6</accession>
<dbReference type="EMBL" id="JALJOQ010000001">
    <property type="protein sequence ID" value="KAK9815049.1"/>
    <property type="molecule type" value="Genomic_DNA"/>
</dbReference>